<evidence type="ECO:0000313" key="15">
    <source>
        <dbReference type="EMBL" id="QTU83714.1"/>
    </source>
</evidence>
<comment type="pathway">
    <text evidence="6 11">Aromatic compound metabolism; phenylacetate degradation.</text>
</comment>
<dbReference type="Pfam" id="PF14535">
    <property type="entry name" value="AMP-binding_C_2"/>
    <property type="match status" value="1"/>
</dbReference>
<dbReference type="PIRSF" id="PIRSF006444">
    <property type="entry name" value="PaaK"/>
    <property type="match status" value="1"/>
</dbReference>
<evidence type="ECO:0000313" key="17">
    <source>
        <dbReference type="Proteomes" id="UP000671910"/>
    </source>
</evidence>
<dbReference type="CDD" id="cd05913">
    <property type="entry name" value="PaaK"/>
    <property type="match status" value="1"/>
</dbReference>
<keyword evidence="5 11" id="KW-0547">Nucleotide-binding</keyword>
<proteinExistence type="inferred from homology"/>
<evidence type="ECO:0000256" key="9">
    <source>
        <dbReference type="ARBA" id="ARBA00068695"/>
    </source>
</evidence>
<feature type="domain" description="AMP-dependent ligase C-terminal" evidence="13">
    <location>
        <begin position="335"/>
        <end position="431"/>
    </location>
</feature>
<evidence type="ECO:0000256" key="1">
    <source>
        <dbReference type="ARBA" id="ARBA00011245"/>
    </source>
</evidence>
<evidence type="ECO:0000259" key="12">
    <source>
        <dbReference type="Pfam" id="PF00501"/>
    </source>
</evidence>
<sequence>MAFQDEITHMDRAELEALQLERLKKSVVYCYERIPFYKENFDAVGFDPYALESFDDLRKASFTTKQDMRDAYPYGLFALPKDDVKEIHMSSGTTGVATVSGYTEHDLQVWGDCFARGIGYAGGTEEDICHVCYGYGLFTGGLGAHYGGLAAGCMTIPMSAGNTKRQIKVLKTMGSSIICCTPSYAMYIADTAIADGVDPKTEFNLKAGIHGAEAWSNQFRENLEKKLNYKALDVYGLTEVMGPGVAIECLEQNGLHVAEDHFYVEILDPETHEPVPDGEWGELVITTLDKEATPVIRYRTKDITRIMPGECACGRTHRRIDRLHGRTDDMMIIRGVNVFPSQIENVCAAFPEVADWYQIELTRENSLDVATLKIEVNPEYAMDEIRAIEDLQKRLKQALKDELATTIQVKVVEPFAIQRSEGKAVRIVDLRSEEEK</sequence>
<dbReference type="KEGG" id="ebz:J7S26_04775"/>
<dbReference type="PANTHER" id="PTHR43439:SF2">
    <property type="entry name" value="ENZYME, PUTATIVE (JCVI)-RELATED"/>
    <property type="match status" value="1"/>
</dbReference>
<keyword evidence="16" id="KW-1185">Reference proteome</keyword>
<keyword evidence="3" id="KW-0597">Phosphoprotein</keyword>
<dbReference type="InterPro" id="IPR011880">
    <property type="entry name" value="PA_CoA_ligase"/>
</dbReference>
<reference evidence="15" key="2">
    <citation type="submission" date="2021-04" db="EMBL/GenBank/DDBJ databases">
        <title>Novel species in family Eggerthellaceae.</title>
        <authorList>
            <person name="Zhang G."/>
        </authorList>
    </citation>
    <scope>NUCLEOTIDE SEQUENCE</scope>
    <source>
        <strain evidence="15">Zg-886</strain>
    </source>
</reference>
<dbReference type="AlphaFoldDB" id="A0A9E6MP15"/>
<dbReference type="InterPro" id="IPR028154">
    <property type="entry name" value="AMP-dep_Lig_C"/>
</dbReference>
<reference evidence="14 16" key="1">
    <citation type="submission" date="2019-11" db="EMBL/GenBank/DDBJ databases">
        <title>Eggerthellaceae novel genus isolated from the rectal contents of marmort.</title>
        <authorList>
            <person name="Zhang G."/>
        </authorList>
    </citation>
    <scope>NUCLEOTIDE SEQUENCE [LARGE SCALE GENOMIC DNA]</scope>
    <source>
        <strain evidence="14">Zg-886</strain>
        <strain evidence="16">zg-886</strain>
    </source>
</reference>
<dbReference type="FunFam" id="3.40.50.12780:FF:000016">
    <property type="entry name" value="Phenylacetate-coenzyme A ligase"/>
    <property type="match status" value="1"/>
</dbReference>
<dbReference type="InterPro" id="IPR045851">
    <property type="entry name" value="AMP-bd_C_sf"/>
</dbReference>
<feature type="domain" description="AMP-dependent synthetase/ligase" evidence="12">
    <location>
        <begin position="81"/>
        <end position="286"/>
    </location>
</feature>
<dbReference type="EMBL" id="WPCR01000014">
    <property type="protein sequence ID" value="NHM14906.1"/>
    <property type="molecule type" value="Genomic_DNA"/>
</dbReference>
<dbReference type="Proteomes" id="UP000636394">
    <property type="component" value="Unassembled WGS sequence"/>
</dbReference>
<evidence type="ECO:0000256" key="3">
    <source>
        <dbReference type="ARBA" id="ARBA00022553"/>
    </source>
</evidence>
<evidence type="ECO:0000256" key="11">
    <source>
        <dbReference type="PIRNR" id="PIRNR006444"/>
    </source>
</evidence>
<dbReference type="EC" id="6.2.1.30" evidence="8 11"/>
<dbReference type="Pfam" id="PF00501">
    <property type="entry name" value="AMP-binding"/>
    <property type="match status" value="1"/>
</dbReference>
<evidence type="ECO:0000256" key="7">
    <source>
        <dbReference type="ARBA" id="ARBA00061566"/>
    </source>
</evidence>
<comment type="catalytic activity">
    <reaction evidence="11">
        <text>2-phenylacetate + ATP + CoA = phenylacetyl-CoA + AMP + diphosphate</text>
        <dbReference type="Rhea" id="RHEA:20956"/>
        <dbReference type="ChEBI" id="CHEBI:18401"/>
        <dbReference type="ChEBI" id="CHEBI:30616"/>
        <dbReference type="ChEBI" id="CHEBI:33019"/>
        <dbReference type="ChEBI" id="CHEBI:57287"/>
        <dbReference type="ChEBI" id="CHEBI:57390"/>
        <dbReference type="ChEBI" id="CHEBI:456215"/>
        <dbReference type="EC" id="6.2.1.30"/>
    </reaction>
</comment>
<dbReference type="GO" id="GO:0010124">
    <property type="term" value="P:phenylacetate catabolic process"/>
    <property type="evidence" value="ECO:0007669"/>
    <property type="project" value="UniProtKB-UniRule"/>
</dbReference>
<dbReference type="GO" id="GO:0047475">
    <property type="term" value="F:phenylacetate-CoA ligase activity"/>
    <property type="evidence" value="ECO:0007669"/>
    <property type="project" value="UniProtKB-EC"/>
</dbReference>
<dbReference type="RefSeq" id="WP_165061387.1">
    <property type="nucleotide sequence ID" value="NZ_CP072829.1"/>
</dbReference>
<comment type="function">
    <text evidence="11">Catalyzes the activation of phenylacetic acid (PA) to phenylacetyl-CoA (PA-CoA).</text>
</comment>
<evidence type="ECO:0000256" key="5">
    <source>
        <dbReference type="ARBA" id="ARBA00022741"/>
    </source>
</evidence>
<keyword evidence="2" id="KW-0596">Phosphopantetheine</keyword>
<comment type="subunit">
    <text evidence="1">Monomer.</text>
</comment>
<evidence type="ECO:0000256" key="2">
    <source>
        <dbReference type="ARBA" id="ARBA00022450"/>
    </source>
</evidence>
<dbReference type="InterPro" id="IPR000873">
    <property type="entry name" value="AMP-dep_synth/lig_dom"/>
</dbReference>
<gene>
    <name evidence="14" type="ORF">GMI68_09095</name>
    <name evidence="15" type="ORF">J7S26_04775</name>
</gene>
<evidence type="ECO:0000259" key="13">
    <source>
        <dbReference type="Pfam" id="PF14535"/>
    </source>
</evidence>
<protein>
    <recommendedName>
        <fullName evidence="9 11">Phenylacetate-coenzyme A ligase</fullName>
        <ecNumber evidence="8 11">6.2.1.30</ecNumber>
    </recommendedName>
    <alternativeName>
        <fullName evidence="10 11">Phenylacetyl-CoA ligase</fullName>
    </alternativeName>
</protein>
<dbReference type="InterPro" id="IPR051414">
    <property type="entry name" value="Adenylate-forming_Reductase"/>
</dbReference>
<evidence type="ECO:0000256" key="6">
    <source>
        <dbReference type="ARBA" id="ARBA00060591"/>
    </source>
</evidence>
<dbReference type="Gene3D" id="3.30.300.30">
    <property type="match status" value="1"/>
</dbReference>
<accession>A0A9E6MP15</accession>
<keyword evidence="4 11" id="KW-0436">Ligase</keyword>
<dbReference type="Proteomes" id="UP000671910">
    <property type="component" value="Chromosome"/>
</dbReference>
<evidence type="ECO:0000256" key="10">
    <source>
        <dbReference type="ARBA" id="ARBA00075111"/>
    </source>
</evidence>
<dbReference type="GO" id="GO:0000166">
    <property type="term" value="F:nucleotide binding"/>
    <property type="evidence" value="ECO:0007669"/>
    <property type="project" value="UniProtKB-KW"/>
</dbReference>
<comment type="similarity">
    <text evidence="7 11">Belongs to the phenylacetyl-CoA ligase family.</text>
</comment>
<dbReference type="InterPro" id="IPR042099">
    <property type="entry name" value="ANL_N_sf"/>
</dbReference>
<name>A0A9E6MP15_9ACTN</name>
<evidence type="ECO:0000256" key="8">
    <source>
        <dbReference type="ARBA" id="ARBA00066629"/>
    </source>
</evidence>
<dbReference type="PANTHER" id="PTHR43439">
    <property type="entry name" value="PHENYLACETATE-COENZYME A LIGASE"/>
    <property type="match status" value="1"/>
</dbReference>
<evidence type="ECO:0000313" key="14">
    <source>
        <dbReference type="EMBL" id="NHM14906.1"/>
    </source>
</evidence>
<evidence type="ECO:0000313" key="16">
    <source>
        <dbReference type="Proteomes" id="UP000636394"/>
    </source>
</evidence>
<dbReference type="Gene3D" id="3.40.50.12780">
    <property type="entry name" value="N-terminal domain of ligase-like"/>
    <property type="match status" value="1"/>
</dbReference>
<dbReference type="SUPFAM" id="SSF56801">
    <property type="entry name" value="Acetyl-CoA synthetase-like"/>
    <property type="match status" value="1"/>
</dbReference>
<organism evidence="15 17">
    <name type="scientific">Xiamenia xianingshaonis</name>
    <dbReference type="NCBI Taxonomy" id="2682776"/>
    <lineage>
        <taxon>Bacteria</taxon>
        <taxon>Bacillati</taxon>
        <taxon>Actinomycetota</taxon>
        <taxon>Coriobacteriia</taxon>
        <taxon>Eggerthellales</taxon>
        <taxon>Eggerthellaceae</taxon>
        <taxon>Xiamenia</taxon>
    </lineage>
</organism>
<evidence type="ECO:0000256" key="4">
    <source>
        <dbReference type="ARBA" id="ARBA00022598"/>
    </source>
</evidence>
<dbReference type="EMBL" id="CP072829">
    <property type="protein sequence ID" value="QTU83714.1"/>
    <property type="molecule type" value="Genomic_DNA"/>
</dbReference>